<keyword evidence="4" id="KW-1185">Reference proteome</keyword>
<feature type="region of interest" description="Disordered" evidence="2">
    <location>
        <begin position="192"/>
        <end position="213"/>
    </location>
</feature>
<protein>
    <submittedName>
        <fullName evidence="3">Uncharacterized protein</fullName>
    </submittedName>
</protein>
<reference evidence="3" key="1">
    <citation type="submission" date="2006-10" db="EMBL/GenBank/DDBJ databases">
        <authorList>
            <person name="Amadeo P."/>
            <person name="Zhao Q."/>
            <person name="Wortman J."/>
            <person name="Fraser-Liggett C."/>
            <person name="Carlton J."/>
        </authorList>
    </citation>
    <scope>NUCLEOTIDE SEQUENCE</scope>
    <source>
        <strain evidence="3">G3</strain>
    </source>
</reference>
<accession>A2FXW0</accession>
<dbReference type="VEuPathDB" id="TrichDB:TVAG_099500"/>
<dbReference type="KEGG" id="tva:4747944"/>
<proteinExistence type="predicted"/>
<evidence type="ECO:0000313" key="3">
    <source>
        <dbReference type="EMBL" id="EAX90264.1"/>
    </source>
</evidence>
<dbReference type="EMBL" id="DS114122">
    <property type="protein sequence ID" value="EAX90264.1"/>
    <property type="molecule type" value="Genomic_DNA"/>
</dbReference>
<dbReference type="AlphaFoldDB" id="A2FXW0"/>
<dbReference type="RefSeq" id="XP_001303194.1">
    <property type="nucleotide sequence ID" value="XM_001303193.1"/>
</dbReference>
<evidence type="ECO:0000256" key="1">
    <source>
        <dbReference type="SAM" id="Coils"/>
    </source>
</evidence>
<sequence length="238" mass="27372">MTTSLSHMIAQIQEDFNKRLDDLELGLENVSESISELDSEQLNKNEINDQKGNFFPETFSDDPNKAIDEIITGIKISNSKKSSAKKLIEKANRQYVDLGFQRASTELSACLKQMVTQEEQSIEDEINRLDEKISNLHDHMKESFKELRQMIVEVAKFKAEKEAEQPAYAHDRGYRGRGKKVDTGFPLLKRSLRKKYSPEKEDQQNKNEQNKSLELVIGKENVTNLSKTLMAYQNKLNV</sequence>
<dbReference type="Proteomes" id="UP000001542">
    <property type="component" value="Unassembled WGS sequence"/>
</dbReference>
<name>A2FXW0_TRIV3</name>
<dbReference type="SMR" id="A2FXW0"/>
<organism evidence="3 4">
    <name type="scientific">Trichomonas vaginalis (strain ATCC PRA-98 / G3)</name>
    <dbReference type="NCBI Taxonomy" id="412133"/>
    <lineage>
        <taxon>Eukaryota</taxon>
        <taxon>Metamonada</taxon>
        <taxon>Parabasalia</taxon>
        <taxon>Trichomonadida</taxon>
        <taxon>Trichomonadidae</taxon>
        <taxon>Trichomonas</taxon>
    </lineage>
</organism>
<dbReference type="InParanoid" id="A2FXW0"/>
<evidence type="ECO:0000256" key="2">
    <source>
        <dbReference type="SAM" id="MobiDB-lite"/>
    </source>
</evidence>
<feature type="compositionally biased region" description="Basic and acidic residues" evidence="2">
    <location>
        <begin position="196"/>
        <end position="211"/>
    </location>
</feature>
<dbReference type="OrthoDB" id="10550709at2759"/>
<gene>
    <name evidence="3" type="ORF">TVAG_099500</name>
</gene>
<feature type="coiled-coil region" evidence="1">
    <location>
        <begin position="112"/>
        <end position="139"/>
    </location>
</feature>
<keyword evidence="1" id="KW-0175">Coiled coil</keyword>
<dbReference type="VEuPathDB" id="TrichDB:TVAGG3_0849340"/>
<evidence type="ECO:0000313" key="4">
    <source>
        <dbReference type="Proteomes" id="UP000001542"/>
    </source>
</evidence>
<reference evidence="3" key="2">
    <citation type="journal article" date="2007" name="Science">
        <title>Draft genome sequence of the sexually transmitted pathogen Trichomonas vaginalis.</title>
        <authorList>
            <person name="Carlton J.M."/>
            <person name="Hirt R.P."/>
            <person name="Silva J.C."/>
            <person name="Delcher A.L."/>
            <person name="Schatz M."/>
            <person name="Zhao Q."/>
            <person name="Wortman J.R."/>
            <person name="Bidwell S.L."/>
            <person name="Alsmark U.C.M."/>
            <person name="Besteiro S."/>
            <person name="Sicheritz-Ponten T."/>
            <person name="Noel C.J."/>
            <person name="Dacks J.B."/>
            <person name="Foster P.G."/>
            <person name="Simillion C."/>
            <person name="Van de Peer Y."/>
            <person name="Miranda-Saavedra D."/>
            <person name="Barton G.J."/>
            <person name="Westrop G.D."/>
            <person name="Mueller S."/>
            <person name="Dessi D."/>
            <person name="Fiori P.L."/>
            <person name="Ren Q."/>
            <person name="Paulsen I."/>
            <person name="Zhang H."/>
            <person name="Bastida-Corcuera F.D."/>
            <person name="Simoes-Barbosa A."/>
            <person name="Brown M.T."/>
            <person name="Hayes R.D."/>
            <person name="Mukherjee M."/>
            <person name="Okumura C.Y."/>
            <person name="Schneider R."/>
            <person name="Smith A.J."/>
            <person name="Vanacova S."/>
            <person name="Villalvazo M."/>
            <person name="Haas B.J."/>
            <person name="Pertea M."/>
            <person name="Feldblyum T.V."/>
            <person name="Utterback T.R."/>
            <person name="Shu C.L."/>
            <person name="Osoegawa K."/>
            <person name="de Jong P.J."/>
            <person name="Hrdy I."/>
            <person name="Horvathova L."/>
            <person name="Zubacova Z."/>
            <person name="Dolezal P."/>
            <person name="Malik S.B."/>
            <person name="Logsdon J.M. Jr."/>
            <person name="Henze K."/>
            <person name="Gupta A."/>
            <person name="Wang C.C."/>
            <person name="Dunne R.L."/>
            <person name="Upcroft J.A."/>
            <person name="Upcroft P."/>
            <person name="White O."/>
            <person name="Salzberg S.L."/>
            <person name="Tang P."/>
            <person name="Chiu C.-H."/>
            <person name="Lee Y.-S."/>
            <person name="Embley T.M."/>
            <person name="Coombs G.H."/>
            <person name="Mottram J.C."/>
            <person name="Tachezy J."/>
            <person name="Fraser-Liggett C.M."/>
            <person name="Johnson P.J."/>
        </authorList>
    </citation>
    <scope>NUCLEOTIDE SEQUENCE [LARGE SCALE GENOMIC DNA]</scope>
    <source>
        <strain evidence="3">G3</strain>
    </source>
</reference>